<keyword evidence="1" id="KW-0812">Transmembrane</keyword>
<proteinExistence type="predicted"/>
<protein>
    <submittedName>
        <fullName evidence="2">Uncharacterized protein</fullName>
    </submittedName>
</protein>
<dbReference type="EMBL" id="OZ019902">
    <property type="protein sequence ID" value="CAK9193612.1"/>
    <property type="molecule type" value="Genomic_DNA"/>
</dbReference>
<feature type="transmembrane region" description="Helical" evidence="1">
    <location>
        <begin position="73"/>
        <end position="96"/>
    </location>
</feature>
<accession>A0ABP0TDP7</accession>
<name>A0ABP0TDP7_9BRYO</name>
<gene>
    <name evidence="2" type="ORF">CSSPTR1EN2_LOCUS2113</name>
</gene>
<keyword evidence="3" id="KW-1185">Reference proteome</keyword>
<reference evidence="2" key="1">
    <citation type="submission" date="2024-02" db="EMBL/GenBank/DDBJ databases">
        <authorList>
            <consortium name="ELIXIR-Norway"/>
            <consortium name="Elixir Norway"/>
        </authorList>
    </citation>
    <scope>NUCLEOTIDE SEQUENCE</scope>
</reference>
<sequence length="100" mass="11245">MLPPASYQGHSYSSLWVDQVCFHGLKRTAMDLCKNAFVRNNCSPSCNFISNLLLCVQHTTLVRQHKRTGSNHVSIYCILVHMKLGTAAMFVLVPWLPPIS</sequence>
<keyword evidence="1" id="KW-0472">Membrane</keyword>
<keyword evidence="1" id="KW-1133">Transmembrane helix</keyword>
<dbReference type="Proteomes" id="UP001497512">
    <property type="component" value="Chromosome 10"/>
</dbReference>
<evidence type="ECO:0000313" key="2">
    <source>
        <dbReference type="EMBL" id="CAK9193612.1"/>
    </source>
</evidence>
<evidence type="ECO:0000256" key="1">
    <source>
        <dbReference type="SAM" id="Phobius"/>
    </source>
</evidence>
<evidence type="ECO:0000313" key="3">
    <source>
        <dbReference type="Proteomes" id="UP001497512"/>
    </source>
</evidence>
<organism evidence="2 3">
    <name type="scientific">Sphagnum troendelagicum</name>
    <dbReference type="NCBI Taxonomy" id="128251"/>
    <lineage>
        <taxon>Eukaryota</taxon>
        <taxon>Viridiplantae</taxon>
        <taxon>Streptophyta</taxon>
        <taxon>Embryophyta</taxon>
        <taxon>Bryophyta</taxon>
        <taxon>Sphagnophytina</taxon>
        <taxon>Sphagnopsida</taxon>
        <taxon>Sphagnales</taxon>
        <taxon>Sphagnaceae</taxon>
        <taxon>Sphagnum</taxon>
    </lineage>
</organism>